<proteinExistence type="predicted"/>
<name>A0A2M4DRJ0_ANODA</name>
<dbReference type="AlphaFoldDB" id="A0A2M4DRJ0"/>
<dbReference type="EMBL" id="GGFL01016007">
    <property type="protein sequence ID" value="MBW80185.1"/>
    <property type="molecule type" value="Transcribed_RNA"/>
</dbReference>
<organism evidence="1">
    <name type="scientific">Anopheles darlingi</name>
    <name type="common">Mosquito</name>
    <dbReference type="NCBI Taxonomy" id="43151"/>
    <lineage>
        <taxon>Eukaryota</taxon>
        <taxon>Metazoa</taxon>
        <taxon>Ecdysozoa</taxon>
        <taxon>Arthropoda</taxon>
        <taxon>Hexapoda</taxon>
        <taxon>Insecta</taxon>
        <taxon>Pterygota</taxon>
        <taxon>Neoptera</taxon>
        <taxon>Endopterygota</taxon>
        <taxon>Diptera</taxon>
        <taxon>Nematocera</taxon>
        <taxon>Culicoidea</taxon>
        <taxon>Culicidae</taxon>
        <taxon>Anophelinae</taxon>
        <taxon>Anopheles</taxon>
    </lineage>
</organism>
<sequence length="73" mass="8102">MTRLILDHRLSLIIKTLVSISRACYANVQSKIAHCCTNYSSASIAHSLSNTSRSRVVTLLDHDLCHTHGQHDS</sequence>
<protein>
    <submittedName>
        <fullName evidence="1">Putative secreted protein</fullName>
    </submittedName>
</protein>
<evidence type="ECO:0000313" key="1">
    <source>
        <dbReference type="EMBL" id="MBW80185.1"/>
    </source>
</evidence>
<reference evidence="1" key="1">
    <citation type="submission" date="2018-01" db="EMBL/GenBank/DDBJ databases">
        <title>An insight into the sialome of Amazonian anophelines.</title>
        <authorList>
            <person name="Ribeiro J.M."/>
            <person name="Scarpassa V."/>
            <person name="Calvo E."/>
        </authorList>
    </citation>
    <scope>NUCLEOTIDE SEQUENCE</scope>
</reference>
<accession>A0A2M4DRJ0</accession>